<evidence type="ECO:0000313" key="3">
    <source>
        <dbReference type="EMBL" id="CAB9520432.1"/>
    </source>
</evidence>
<evidence type="ECO:0000259" key="2">
    <source>
        <dbReference type="SMART" id="SM01283"/>
    </source>
</evidence>
<accession>A0A9N8EF86</accession>
<dbReference type="Proteomes" id="UP001153069">
    <property type="component" value="Unassembled WGS sequence"/>
</dbReference>
<dbReference type="InterPro" id="IPR038095">
    <property type="entry name" value="Costars_sf"/>
</dbReference>
<protein>
    <submittedName>
        <fullName evidence="3">Costars family protein ABRACL</fullName>
    </submittedName>
</protein>
<comment type="caution">
    <text evidence="3">The sequence shown here is derived from an EMBL/GenBank/DDBJ whole genome shotgun (WGS) entry which is preliminary data.</text>
</comment>
<evidence type="ECO:0000256" key="1">
    <source>
        <dbReference type="ARBA" id="ARBA00006126"/>
    </source>
</evidence>
<sequence length="100" mass="10937">MPTSPTADSGINQSKSADVVNEQEIRINEELEQLVVDIRRIGGGDEVKFGALFDDDAVANYYEALVGTLKCAKKRGIIEFKGQMLLKGVHDDVIVSIKKS</sequence>
<dbReference type="PANTHER" id="PTHR46334:SF1">
    <property type="entry name" value="COSTARS FAMILY PROTEIN ABRACL"/>
    <property type="match status" value="1"/>
</dbReference>
<dbReference type="EMBL" id="CAICTM010001099">
    <property type="protein sequence ID" value="CAB9520432.1"/>
    <property type="molecule type" value="Genomic_DNA"/>
</dbReference>
<proteinExistence type="inferred from homology"/>
<organism evidence="3 4">
    <name type="scientific">Seminavis robusta</name>
    <dbReference type="NCBI Taxonomy" id="568900"/>
    <lineage>
        <taxon>Eukaryota</taxon>
        <taxon>Sar</taxon>
        <taxon>Stramenopiles</taxon>
        <taxon>Ochrophyta</taxon>
        <taxon>Bacillariophyta</taxon>
        <taxon>Bacillariophyceae</taxon>
        <taxon>Bacillariophycidae</taxon>
        <taxon>Naviculales</taxon>
        <taxon>Naviculaceae</taxon>
        <taxon>Seminavis</taxon>
    </lineage>
</organism>
<dbReference type="PANTHER" id="PTHR46334">
    <property type="entry name" value="COSTARS FAMILY PROTEIN ABRACL"/>
    <property type="match status" value="1"/>
</dbReference>
<comment type="similarity">
    <text evidence="1">Belongs to the costars family.</text>
</comment>
<name>A0A9N8EF86_9STRA</name>
<evidence type="ECO:0000313" key="4">
    <source>
        <dbReference type="Proteomes" id="UP001153069"/>
    </source>
</evidence>
<dbReference type="AlphaFoldDB" id="A0A9N8EF86"/>
<feature type="domain" description="Costars" evidence="2">
    <location>
        <begin position="25"/>
        <end position="98"/>
    </location>
</feature>
<dbReference type="Pfam" id="PF14705">
    <property type="entry name" value="Costars"/>
    <property type="match status" value="1"/>
</dbReference>
<dbReference type="OrthoDB" id="9871914at2759"/>
<dbReference type="GO" id="GO:0032970">
    <property type="term" value="P:regulation of actin filament-based process"/>
    <property type="evidence" value="ECO:0007669"/>
    <property type="project" value="TreeGrafter"/>
</dbReference>
<keyword evidence="4" id="KW-1185">Reference proteome</keyword>
<dbReference type="SMART" id="SM01283">
    <property type="entry name" value="Costars"/>
    <property type="match status" value="1"/>
</dbReference>
<reference evidence="3" key="1">
    <citation type="submission" date="2020-06" db="EMBL/GenBank/DDBJ databases">
        <authorList>
            <consortium name="Plant Systems Biology data submission"/>
        </authorList>
    </citation>
    <scope>NUCLEOTIDE SEQUENCE</scope>
    <source>
        <strain evidence="3">D6</strain>
    </source>
</reference>
<dbReference type="InterPro" id="IPR044302">
    <property type="entry name" value="Costars"/>
</dbReference>
<dbReference type="InterPro" id="IPR027817">
    <property type="entry name" value="Costars_dom"/>
</dbReference>
<gene>
    <name evidence="3" type="ORF">SEMRO_1101_G241490.1</name>
</gene>
<dbReference type="Gene3D" id="1.10.10.1540">
    <property type="entry name" value="Costar domain"/>
    <property type="match status" value="1"/>
</dbReference>